<dbReference type="Proteomes" id="UP000013781">
    <property type="component" value="Unassembled WGS sequence"/>
</dbReference>
<evidence type="ECO:0000313" key="4">
    <source>
        <dbReference type="Proteomes" id="UP000014157"/>
    </source>
</evidence>
<protein>
    <submittedName>
        <fullName evidence="1">Uncharacterized protein</fullName>
    </submittedName>
</protein>
<sequence length="273" mass="30151">MKPKICNNNDKQPSVPDFCDFGDWEVPVKNLSDIKEPNRDHAYILPDNSVWVLSHDGKTFTTINSGGNGNTQPTQFNNTDGYLHISGSGTYNVTTDLNTEKVVELVKEKVEIPQIKIATDKAVGIVKPDNRTITVDEAGTLTVLSDDSNYINKSDAVLFDETGFFAIEDSNVIKQNQTVYFSVNLISILAFSFPRNAKFKIGKLIDPDLFPKTRLAVNMVTENPSTAIYANTAITIEKNGDIMLVNTSDVGIGSAYNFRFGNTHLINLTYVTV</sequence>
<dbReference type="AlphaFoldDB" id="R2SSS4"/>
<reference evidence="1 3" key="1">
    <citation type="submission" date="2013-02" db="EMBL/GenBank/DDBJ databases">
        <title>The Genome Sequence of Enterococcus moraviensis BAA-383.</title>
        <authorList>
            <consortium name="The Broad Institute Genome Sequencing Platform"/>
            <consortium name="The Broad Institute Genome Sequencing Center for Infectious Disease"/>
            <person name="Earl A.M."/>
            <person name="Gilmore M.S."/>
            <person name="Lebreton F."/>
            <person name="Walker B."/>
            <person name="Young S.K."/>
            <person name="Zeng Q."/>
            <person name="Gargeya S."/>
            <person name="Fitzgerald M."/>
            <person name="Haas B."/>
            <person name="Abouelleil A."/>
            <person name="Alvarado L."/>
            <person name="Arachchi H.M."/>
            <person name="Berlin A.M."/>
            <person name="Chapman S.B."/>
            <person name="Dewar J."/>
            <person name="Goldberg J."/>
            <person name="Griggs A."/>
            <person name="Gujja S."/>
            <person name="Hansen M."/>
            <person name="Howarth C."/>
            <person name="Imamovic A."/>
            <person name="Larimer J."/>
            <person name="McCowan C."/>
            <person name="Murphy C."/>
            <person name="Neiman D."/>
            <person name="Pearson M."/>
            <person name="Priest M."/>
            <person name="Roberts A."/>
            <person name="Saif S."/>
            <person name="Shea T."/>
            <person name="Sisk P."/>
            <person name="Sykes S."/>
            <person name="Wortman J."/>
            <person name="Nusbaum C."/>
            <person name="Birren B."/>
        </authorList>
    </citation>
    <scope>NUCLEOTIDE SEQUENCE [LARGE SCALE GENOMIC DNA]</scope>
    <source>
        <strain evidence="1 3">ATCC BAA-383</strain>
    </source>
</reference>
<dbReference type="EMBL" id="ASWB01000003">
    <property type="protein sequence ID" value="EOT66338.1"/>
    <property type="molecule type" value="Genomic_DNA"/>
</dbReference>
<proteinExistence type="predicted"/>
<evidence type="ECO:0000313" key="1">
    <source>
        <dbReference type="EMBL" id="EOH95851.1"/>
    </source>
</evidence>
<dbReference type="HOGENOM" id="CLU_059517_0_0_9"/>
<organism evidence="1 3">
    <name type="scientific">Enterococcus moraviensis ATCC BAA-383</name>
    <dbReference type="NCBI Taxonomy" id="1158609"/>
    <lineage>
        <taxon>Bacteria</taxon>
        <taxon>Bacillati</taxon>
        <taxon>Bacillota</taxon>
        <taxon>Bacilli</taxon>
        <taxon>Lactobacillales</taxon>
        <taxon>Enterococcaceae</taxon>
        <taxon>Enterococcus</taxon>
    </lineage>
</organism>
<dbReference type="STRING" id="155617.RV09_GL002369"/>
<reference evidence="2 4" key="2">
    <citation type="submission" date="2013-03" db="EMBL/GenBank/DDBJ databases">
        <title>The Genome Sequence of Enterococcus moraviensis BAA-383 (PacBio/Illumina hybrid assembly).</title>
        <authorList>
            <consortium name="The Broad Institute Genomics Platform"/>
            <consortium name="The Broad Institute Genome Sequencing Center for Infectious Disease"/>
            <person name="Earl A."/>
            <person name="Russ C."/>
            <person name="Gilmore M."/>
            <person name="Surin D."/>
            <person name="Walker B."/>
            <person name="Young S."/>
            <person name="Zeng Q."/>
            <person name="Gargeya S."/>
            <person name="Fitzgerald M."/>
            <person name="Haas B."/>
            <person name="Abouelleil A."/>
            <person name="Allen A.W."/>
            <person name="Alvarado L."/>
            <person name="Arachchi H.M."/>
            <person name="Berlin A.M."/>
            <person name="Chapman S.B."/>
            <person name="Gainer-Dewar J."/>
            <person name="Goldberg J."/>
            <person name="Griggs A."/>
            <person name="Gujja S."/>
            <person name="Hansen M."/>
            <person name="Howarth C."/>
            <person name="Imamovic A."/>
            <person name="Ireland A."/>
            <person name="Larimer J."/>
            <person name="McCowan C."/>
            <person name="Murphy C."/>
            <person name="Pearson M."/>
            <person name="Poon T.W."/>
            <person name="Priest M."/>
            <person name="Roberts A."/>
            <person name="Saif S."/>
            <person name="Shea T."/>
            <person name="Sisk P."/>
            <person name="Sykes S."/>
            <person name="Wortman J."/>
            <person name="Nusbaum C."/>
            <person name="Birren B."/>
        </authorList>
    </citation>
    <scope>NUCLEOTIDE SEQUENCE [LARGE SCALE GENOMIC DNA]</scope>
    <source>
        <strain evidence="2 4">ATCC BAA-383</strain>
    </source>
</reference>
<dbReference type="PATRIC" id="fig|1158609.3.peg.3197"/>
<name>R2SSS4_9ENTE</name>
<gene>
    <name evidence="2" type="ORF">I586_02609</name>
    <name evidence="1" type="ORF">UAY_03277</name>
</gene>
<dbReference type="OrthoDB" id="2182267at2"/>
<accession>R2SSS4</accession>
<dbReference type="eggNOG" id="ENOG503055F">
    <property type="taxonomic scope" value="Bacteria"/>
</dbReference>
<evidence type="ECO:0000313" key="3">
    <source>
        <dbReference type="Proteomes" id="UP000013781"/>
    </source>
</evidence>
<dbReference type="EMBL" id="AJAS01000026">
    <property type="protein sequence ID" value="EOH95851.1"/>
    <property type="molecule type" value="Genomic_DNA"/>
</dbReference>
<dbReference type="Proteomes" id="UP000014157">
    <property type="component" value="Unassembled WGS sequence"/>
</dbReference>
<comment type="caution">
    <text evidence="1">The sequence shown here is derived from an EMBL/GenBank/DDBJ whole genome shotgun (WGS) entry which is preliminary data.</text>
</comment>
<dbReference type="RefSeq" id="WP_010766586.1">
    <property type="nucleotide sequence ID" value="NZ_ASWB01000003.1"/>
</dbReference>
<evidence type="ECO:0000313" key="2">
    <source>
        <dbReference type="EMBL" id="EOT66338.1"/>
    </source>
</evidence>
<keyword evidence="4" id="KW-1185">Reference proteome</keyword>